<dbReference type="PANTHER" id="PTHR31110">
    <property type="entry name" value="PESTICIDAL CRYSTAL CRY8BA PROTEIN"/>
    <property type="match status" value="1"/>
</dbReference>
<evidence type="ECO:0000256" key="1">
    <source>
        <dbReference type="SAM" id="MobiDB-lite"/>
    </source>
</evidence>
<sequence>MFTEGLDEKAINWVKQGSDIESQPRSPLIEKYPLDATSNHSLLYKPNSFLSPKVLPPVKFHSNLLAPRSNILIDSEGEESVASVPEDYYANYSDNTFEEEGLDSSENSDLFEKGKNKSSEEDVVSYTSLSHDSVRKPEETQRNGLVRGASKENLRVEVVGNSHADLFNEYISRNVHDLGTPSAPPIMEVEERKLAWMSSVTETKVEFKKTEATLEFQMQSQELDEIHLSGVKSIAEDADLSTKIPSFTTSVQNAWQTFIAYDACFRLCLNAWARNCMEAPEFLRDECMVLRSAFGIQKFLLQSRGHTQSDGKNAYDKEGACTTKGRKVVKQIEIEAEALTCFLELKSSSCKDAPDYSSPVYLKPGTGDSHFFYIESQADAIFVEVQDSNRAILGRATIQVSSFGGFLYTPDNNGCIGKLQLSISISISSDNSGSTEGGPAVETLIYDLVLEAAMRAQNFNSKKLHIVGIWNWLLNEFADYYGVSDAYRKLRYLSNIMNVATPTKDCLQLIYDLLLPITKARGDKSLTRQERSILLDCEEQIKKLLATTFENYKSLDELSPTGLTNLFSPIPESAAPALSPAVQIFNLLYDILSLEHQKILRNYLQTAAAKRCRRHMIETDEFMLSNADGLFTDPMTISAAYLKMKTLCRNISNEIQADIKIHNQHILPSSIDLPNISASLYSTELCKRLRGFLSACPPSRPLPYVAELLIATADFERNLDSWNIRPVHGGVVSRELFHNYIMVWVQDTRLHLLDLCKAEKLQCSEVSTRCSTSPFVERMYDEIKESINEYEVVINRWPSYLLSLESAVADVERALVKTLEKQYSESLMPLRDGIPKMLEKQVQKFTRRQSTLTYTVPNQLGTFLNSVKRILDVLHIRIEDILKSWAAYLTIADGNAVFGEQTNAITVMLRKKYKKHMQAIVEKLISNTQSNRSTRLKRILEETKEAEGESEIRERMQALCMQLTDSIRNLHDVFSSRIFVAICRGFWDRMGQIVLSFLESRKENRIWYRGSGYALGILDDVFASEMQKLLGNSLQDRDLDPPQSVIDARSILC</sequence>
<gene>
    <name evidence="2" type="ORF">CB5_LOCUS6165</name>
</gene>
<feature type="region of interest" description="Disordered" evidence="1">
    <location>
        <begin position="98"/>
        <end position="147"/>
    </location>
</feature>
<evidence type="ECO:0000313" key="2">
    <source>
        <dbReference type="EMBL" id="CAD1822954.1"/>
    </source>
</evidence>
<dbReference type="EMBL" id="LR862142">
    <property type="protein sequence ID" value="CAD1822954.1"/>
    <property type="molecule type" value="Genomic_DNA"/>
</dbReference>
<organism evidence="2">
    <name type="scientific">Ananas comosus var. bracteatus</name>
    <name type="common">red pineapple</name>
    <dbReference type="NCBI Taxonomy" id="296719"/>
    <lineage>
        <taxon>Eukaryota</taxon>
        <taxon>Viridiplantae</taxon>
        <taxon>Streptophyta</taxon>
        <taxon>Embryophyta</taxon>
        <taxon>Tracheophyta</taxon>
        <taxon>Spermatophyta</taxon>
        <taxon>Magnoliopsida</taxon>
        <taxon>Liliopsida</taxon>
        <taxon>Poales</taxon>
        <taxon>Bromeliaceae</taxon>
        <taxon>Bromelioideae</taxon>
        <taxon>Ananas</taxon>
    </lineage>
</organism>
<name>A0A6V7NX90_ANACO</name>
<protein>
    <submittedName>
        <fullName evidence="2">Uncharacterized protein</fullName>
    </submittedName>
</protein>
<feature type="compositionally biased region" description="Basic and acidic residues" evidence="1">
    <location>
        <begin position="132"/>
        <end position="141"/>
    </location>
</feature>
<dbReference type="AlphaFoldDB" id="A0A6V7NX90"/>
<dbReference type="PANTHER" id="PTHR31110:SF3">
    <property type="entry name" value="PORTAL PROTEIN"/>
    <property type="match status" value="1"/>
</dbReference>
<reference evidence="2" key="1">
    <citation type="submission" date="2020-07" db="EMBL/GenBank/DDBJ databases">
        <authorList>
            <person name="Lin J."/>
        </authorList>
    </citation>
    <scope>NUCLEOTIDE SEQUENCE</scope>
</reference>
<proteinExistence type="predicted"/>
<feature type="compositionally biased region" description="Basic and acidic residues" evidence="1">
    <location>
        <begin position="110"/>
        <end position="120"/>
    </location>
</feature>
<accession>A0A6V7NX90</accession>